<name>A0ACA9N457_9GLOM</name>
<feature type="non-terminal residue" evidence="1">
    <location>
        <position position="1"/>
    </location>
</feature>
<proteinExistence type="predicted"/>
<accession>A0ACA9N457</accession>
<sequence length="81" mass="9568">KANAEIQKLKKIIEKQKYLQRRGALELVRSQVSLRNEEKETKESFKNKKKETKPVTFTEPTDKTRVSIFAYQNWAKLISDL</sequence>
<dbReference type="Proteomes" id="UP000789860">
    <property type="component" value="Unassembled WGS sequence"/>
</dbReference>
<evidence type="ECO:0000313" key="2">
    <source>
        <dbReference type="Proteomes" id="UP000789860"/>
    </source>
</evidence>
<reference evidence="1" key="1">
    <citation type="submission" date="2021-06" db="EMBL/GenBank/DDBJ databases">
        <authorList>
            <person name="Kallberg Y."/>
            <person name="Tangrot J."/>
            <person name="Rosling A."/>
        </authorList>
    </citation>
    <scope>NUCLEOTIDE SEQUENCE</scope>
    <source>
        <strain evidence="1">AU212A</strain>
    </source>
</reference>
<keyword evidence="2" id="KW-1185">Reference proteome</keyword>
<gene>
    <name evidence="1" type="ORF">SCALOS_LOCUS8055</name>
</gene>
<organism evidence="1 2">
    <name type="scientific">Scutellospora calospora</name>
    <dbReference type="NCBI Taxonomy" id="85575"/>
    <lineage>
        <taxon>Eukaryota</taxon>
        <taxon>Fungi</taxon>
        <taxon>Fungi incertae sedis</taxon>
        <taxon>Mucoromycota</taxon>
        <taxon>Glomeromycotina</taxon>
        <taxon>Glomeromycetes</taxon>
        <taxon>Diversisporales</taxon>
        <taxon>Gigasporaceae</taxon>
        <taxon>Scutellospora</taxon>
    </lineage>
</organism>
<evidence type="ECO:0000313" key="1">
    <source>
        <dbReference type="EMBL" id="CAG8633506.1"/>
    </source>
</evidence>
<protein>
    <submittedName>
        <fullName evidence="1">10595_t:CDS:1</fullName>
    </submittedName>
</protein>
<dbReference type="EMBL" id="CAJVPM010020158">
    <property type="protein sequence ID" value="CAG8633506.1"/>
    <property type="molecule type" value="Genomic_DNA"/>
</dbReference>
<comment type="caution">
    <text evidence="1">The sequence shown here is derived from an EMBL/GenBank/DDBJ whole genome shotgun (WGS) entry which is preliminary data.</text>
</comment>